<dbReference type="Pfam" id="PF06335">
    <property type="entry name" value="DUF1054"/>
    <property type="match status" value="1"/>
</dbReference>
<keyword evidence="3" id="KW-1185">Reference proteome</keyword>
<dbReference type="InterPro" id="IPR009403">
    <property type="entry name" value="UPF0637"/>
</dbReference>
<dbReference type="AlphaFoldDB" id="A0A429ZSK7"/>
<dbReference type="InterPro" id="IPR053707">
    <property type="entry name" value="UPF0637_domain_sf"/>
</dbReference>
<organism evidence="2 3">
    <name type="scientific">Vagococcus salmoninarum</name>
    <dbReference type="NCBI Taxonomy" id="2739"/>
    <lineage>
        <taxon>Bacteria</taxon>
        <taxon>Bacillati</taxon>
        <taxon>Bacillota</taxon>
        <taxon>Bacilli</taxon>
        <taxon>Lactobacillales</taxon>
        <taxon>Enterococcaceae</taxon>
        <taxon>Vagococcus</taxon>
    </lineage>
</organism>
<dbReference type="SUPFAM" id="SSF142913">
    <property type="entry name" value="YktB/PF0168-like"/>
    <property type="match status" value="1"/>
</dbReference>
<dbReference type="GeneID" id="98567821"/>
<dbReference type="Gene3D" id="3.30.930.20">
    <property type="entry name" value="Protein of unknown function DUF1054"/>
    <property type="match status" value="1"/>
</dbReference>
<dbReference type="OrthoDB" id="9812818at2"/>
<dbReference type="HAMAP" id="MF_01851">
    <property type="entry name" value="UPF0637"/>
    <property type="match status" value="1"/>
</dbReference>
<evidence type="ECO:0000313" key="2">
    <source>
        <dbReference type="EMBL" id="RST96724.1"/>
    </source>
</evidence>
<sequence>MFNTKDFECFTVAGLDQRMAAIRQEIQPKFQALDDYFSAELAPLLGEELLVHIAQHRRRTTNAPDFTWSAIGGNKRGYKKFPHFTLGITGDYIVMWLSFIDNPQNEKVMAEALLAEPRLFANLPRDFKINLDHTQNNYQALGEADLTAALTRWRDVKKGEFQIGRIIEANSELLKDPLVAREYMLETYRLLVPIYQKTRRLSE</sequence>
<dbReference type="RefSeq" id="WP_126779001.1">
    <property type="nucleotide sequence ID" value="NZ_CAUQJP010000020.1"/>
</dbReference>
<reference evidence="2 3" key="1">
    <citation type="submission" date="2017-05" db="EMBL/GenBank/DDBJ databases">
        <title>Vagococcus spp. assemblies.</title>
        <authorList>
            <person name="Gulvik C.A."/>
        </authorList>
    </citation>
    <scope>NUCLEOTIDE SEQUENCE [LARGE SCALE GENOMIC DNA]</scope>
    <source>
        <strain evidence="2 3">NCFB 2777</strain>
    </source>
</reference>
<accession>A0A429ZSK7</accession>
<evidence type="ECO:0000313" key="3">
    <source>
        <dbReference type="Proteomes" id="UP000287239"/>
    </source>
</evidence>
<evidence type="ECO:0000256" key="1">
    <source>
        <dbReference type="HAMAP-Rule" id="MF_01851"/>
    </source>
</evidence>
<name>A0A429ZSK7_9ENTE</name>
<comment type="similarity">
    <text evidence="1">Belongs to the UPF0637 family.</text>
</comment>
<dbReference type="EMBL" id="NGJU01000006">
    <property type="protein sequence ID" value="RST96724.1"/>
    <property type="molecule type" value="Genomic_DNA"/>
</dbReference>
<proteinExistence type="inferred from homology"/>
<gene>
    <name evidence="2" type="ORF">CBF35_05515</name>
</gene>
<dbReference type="PIRSF" id="PIRSF021332">
    <property type="entry name" value="DUF1054"/>
    <property type="match status" value="1"/>
</dbReference>
<comment type="caution">
    <text evidence="2">The sequence shown here is derived from an EMBL/GenBank/DDBJ whole genome shotgun (WGS) entry which is preliminary data.</text>
</comment>
<protein>
    <recommendedName>
        <fullName evidence="1">UPF0637 protein CBF35_05515</fullName>
    </recommendedName>
</protein>
<dbReference type="Proteomes" id="UP000287239">
    <property type="component" value="Unassembled WGS sequence"/>
</dbReference>